<dbReference type="EC" id="2.1.1.37" evidence="1"/>
<dbReference type="PRINTS" id="PR00105">
    <property type="entry name" value="C5METTRFRASE"/>
</dbReference>
<dbReference type="Gene3D" id="3.90.120.10">
    <property type="entry name" value="DNA Methylase, subunit A, domain 2"/>
    <property type="match status" value="1"/>
</dbReference>
<dbReference type="GO" id="GO:0032259">
    <property type="term" value="P:methylation"/>
    <property type="evidence" value="ECO:0007669"/>
    <property type="project" value="UniProtKB-KW"/>
</dbReference>
<dbReference type="Pfam" id="PF00145">
    <property type="entry name" value="DNA_methylase"/>
    <property type="match status" value="2"/>
</dbReference>
<dbReference type="EMBL" id="QZAJ01000017">
    <property type="protein sequence ID" value="THW22600.1"/>
    <property type="molecule type" value="Genomic_DNA"/>
</dbReference>
<evidence type="ECO:0000256" key="3">
    <source>
        <dbReference type="ARBA" id="ARBA00022679"/>
    </source>
</evidence>
<sequence length="685" mass="76923">MRRPSSVAPDRTGTHHQPIMIDDDDDDYMNTNMYNMITIDDKEGNPYDTITIEDDNINDDDVEFISERTPVTDNDARWGAPQSSSPASTPKRRPKRPFVVYEPRTKPIVNTAFLEAHWVSDKHCVVPGLTVELRIDPSAPFKCGDFLRIESIFEDLDTKNVYLRGILFRRARTLEGMLPKKLNEVYQVLQHNLGDSRPIHTQSLHDVPVNLATGIRGLRHTNALFPQNSFRTFEDMTGRNPAFAQANAGLTCRWKRVFQYTNATDLMTGYPHVQSLERLTDAECDEGLAIPDFMLRRAVSEVDSDLSVVDLTAEEAASKDAKGLADILGQMGKMRISDLRADSAFTFADFFCGAGGVSVGAKMSGFKILYAVDHDKDACSTYRLNFPGTQVFEESIHDNLTCRKQNNAHVRCCHMSTVCKTVSTAYTVRGKNHDANEATLFCISDILRKATPMVATLEQTFGALNKGKKQIFNDFVWQFTSMNYSVKWAVHTLSEYGVPQARKRLIMLGACPGHPLPDFPLPTHSPSPANPVVGLRPSVTIADALQPIRHNTPNHNPGNLDPKDFLPYSPHQLVRGCITTSGGLNNWHYSGKRHYTEREFACFQTFPLDHVFIGNRTSVVQQVGNAVPPAFSSKLYASIRKCFEEVDEEDRERVAPIDLTHDDDDDVDVDIEQMMKDERVVMDLT</sequence>
<keyword evidence="2 5" id="KW-0489">Methyltransferase</keyword>
<keyword evidence="3 5" id="KW-0808">Transferase</keyword>
<evidence type="ECO:0000313" key="10">
    <source>
        <dbReference type="Proteomes" id="UP000310421"/>
    </source>
</evidence>
<accession>A0A4S8ZKT0</accession>
<feature type="region of interest" description="Disordered" evidence="6">
    <location>
        <begin position="69"/>
        <end position="96"/>
    </location>
</feature>
<dbReference type="Gene3D" id="3.40.50.150">
    <property type="entry name" value="Vaccinia Virus protein VP39"/>
    <property type="match status" value="1"/>
</dbReference>
<dbReference type="SUPFAM" id="SSF53335">
    <property type="entry name" value="S-adenosyl-L-methionine-dependent methyltransferases"/>
    <property type="match status" value="1"/>
</dbReference>
<dbReference type="Proteomes" id="UP000310421">
    <property type="component" value="Unassembled WGS sequence"/>
</dbReference>
<dbReference type="GO" id="GO:0003677">
    <property type="term" value="F:DNA binding"/>
    <property type="evidence" value="ECO:0007669"/>
    <property type="project" value="TreeGrafter"/>
</dbReference>
<dbReference type="PROSITE" id="PS51679">
    <property type="entry name" value="SAM_MT_C5"/>
    <property type="match status" value="1"/>
</dbReference>
<feature type="active site" evidence="5">
    <location>
        <position position="419"/>
    </location>
</feature>
<dbReference type="InterPro" id="IPR001525">
    <property type="entry name" value="C5_MeTfrase"/>
</dbReference>
<evidence type="ECO:0000256" key="2">
    <source>
        <dbReference type="ARBA" id="ARBA00022603"/>
    </source>
</evidence>
<dbReference type="PANTHER" id="PTHR10629">
    <property type="entry name" value="CYTOSINE-SPECIFIC METHYLTRANSFERASE"/>
    <property type="match status" value="1"/>
</dbReference>
<evidence type="ECO:0000313" key="7">
    <source>
        <dbReference type="EMBL" id="THW22600.1"/>
    </source>
</evidence>
<keyword evidence="4 5" id="KW-0949">S-adenosyl-L-methionine</keyword>
<protein>
    <recommendedName>
        <fullName evidence="1">DNA (cytosine-5-)-methyltransferase</fullName>
        <ecNumber evidence="1">2.1.1.37</ecNumber>
    </recommendedName>
</protein>
<evidence type="ECO:0000313" key="9">
    <source>
        <dbReference type="Proteomes" id="UP000308014"/>
    </source>
</evidence>
<dbReference type="AlphaFoldDB" id="A0A4S8ZKT0"/>
<dbReference type="InterPro" id="IPR029063">
    <property type="entry name" value="SAM-dependent_MTases_sf"/>
</dbReference>
<dbReference type="EMBL" id="QZAN01000006">
    <property type="protein sequence ID" value="THW66664.1"/>
    <property type="molecule type" value="Genomic_DNA"/>
</dbReference>
<dbReference type="GO" id="GO:0003886">
    <property type="term" value="F:DNA (cytosine-5-)-methyltransferase activity"/>
    <property type="evidence" value="ECO:0007669"/>
    <property type="project" value="UniProtKB-EC"/>
</dbReference>
<dbReference type="GO" id="GO:0005634">
    <property type="term" value="C:nucleus"/>
    <property type="evidence" value="ECO:0007669"/>
    <property type="project" value="TreeGrafter"/>
</dbReference>
<name>A0A4S8ZKT0_AURPU</name>
<dbReference type="GO" id="GO:0044027">
    <property type="term" value="P:negative regulation of gene expression via chromosomal CpG island methylation"/>
    <property type="evidence" value="ECO:0007669"/>
    <property type="project" value="TreeGrafter"/>
</dbReference>
<gene>
    <name evidence="8" type="ORF">D6D20_01125</name>
    <name evidence="7" type="ORF">D6D24_01046</name>
</gene>
<reference evidence="9 10" key="1">
    <citation type="submission" date="2018-10" db="EMBL/GenBank/DDBJ databases">
        <title>Fifty Aureobasidium pullulans genomes reveal a recombining polyextremotolerant generalist.</title>
        <authorList>
            <person name="Gostincar C."/>
            <person name="Turk M."/>
            <person name="Zajc J."/>
            <person name="Gunde-Cimerman N."/>
        </authorList>
    </citation>
    <scope>NUCLEOTIDE SEQUENCE [LARGE SCALE GENOMIC DNA]</scope>
    <source>
        <strain evidence="8 10">EXF-10751</strain>
        <strain evidence="7 9">EXF-11318</strain>
    </source>
</reference>
<organism evidence="8 10">
    <name type="scientific">Aureobasidium pullulans</name>
    <name type="common">Black yeast</name>
    <name type="synonym">Pullularia pullulans</name>
    <dbReference type="NCBI Taxonomy" id="5580"/>
    <lineage>
        <taxon>Eukaryota</taxon>
        <taxon>Fungi</taxon>
        <taxon>Dikarya</taxon>
        <taxon>Ascomycota</taxon>
        <taxon>Pezizomycotina</taxon>
        <taxon>Dothideomycetes</taxon>
        <taxon>Dothideomycetidae</taxon>
        <taxon>Dothideales</taxon>
        <taxon>Saccotheciaceae</taxon>
        <taxon>Aureobasidium</taxon>
    </lineage>
</organism>
<comment type="similarity">
    <text evidence="5">Belongs to the class I-like SAM-binding methyltransferase superfamily. C5-methyltransferase family.</text>
</comment>
<evidence type="ECO:0000313" key="8">
    <source>
        <dbReference type="EMBL" id="THW66664.1"/>
    </source>
</evidence>
<evidence type="ECO:0000256" key="5">
    <source>
        <dbReference type="PROSITE-ProRule" id="PRU01016"/>
    </source>
</evidence>
<evidence type="ECO:0000256" key="6">
    <source>
        <dbReference type="SAM" id="MobiDB-lite"/>
    </source>
</evidence>
<proteinExistence type="inferred from homology"/>
<dbReference type="InterPro" id="IPR050390">
    <property type="entry name" value="C5-Methyltransferase"/>
</dbReference>
<evidence type="ECO:0000256" key="4">
    <source>
        <dbReference type="ARBA" id="ARBA00022691"/>
    </source>
</evidence>
<dbReference type="Proteomes" id="UP000308014">
    <property type="component" value="Unassembled WGS sequence"/>
</dbReference>
<dbReference type="PANTHER" id="PTHR10629:SF52">
    <property type="entry name" value="DNA (CYTOSINE-5)-METHYLTRANSFERASE 1"/>
    <property type="match status" value="1"/>
</dbReference>
<evidence type="ECO:0000256" key="1">
    <source>
        <dbReference type="ARBA" id="ARBA00011975"/>
    </source>
</evidence>
<feature type="region of interest" description="Disordered" evidence="6">
    <location>
        <begin position="1"/>
        <end position="26"/>
    </location>
</feature>
<comment type="caution">
    <text evidence="8">The sequence shown here is derived from an EMBL/GenBank/DDBJ whole genome shotgun (WGS) entry which is preliminary data.</text>
</comment>